<evidence type="ECO:0000313" key="3">
    <source>
        <dbReference type="EMBL" id="GAA5503962.1"/>
    </source>
</evidence>
<dbReference type="InterPro" id="IPR027417">
    <property type="entry name" value="P-loop_NTPase"/>
</dbReference>
<dbReference type="SUPFAM" id="SSF52540">
    <property type="entry name" value="P-loop containing nucleoside triphosphate hydrolases"/>
    <property type="match status" value="1"/>
</dbReference>
<dbReference type="Gene3D" id="3.40.50.300">
    <property type="entry name" value="P-loop containing nucleotide triphosphate hydrolases"/>
    <property type="match status" value="1"/>
</dbReference>
<dbReference type="InterPro" id="IPR004256">
    <property type="entry name" value="DUF234"/>
</dbReference>
<keyword evidence="4" id="KW-1185">Reference proteome</keyword>
<reference evidence="3 4" key="1">
    <citation type="submission" date="2024-02" db="EMBL/GenBank/DDBJ databases">
        <title>Deinococcus xinjiangensis NBRC 107630.</title>
        <authorList>
            <person name="Ichikawa N."/>
            <person name="Katano-Makiyama Y."/>
            <person name="Hidaka K."/>
        </authorList>
    </citation>
    <scope>NUCLEOTIDE SEQUENCE [LARGE SCALE GENOMIC DNA]</scope>
    <source>
        <strain evidence="3 4">NBRC 107630</strain>
    </source>
</reference>
<evidence type="ECO:0008006" key="5">
    <source>
        <dbReference type="Google" id="ProtNLM"/>
    </source>
</evidence>
<evidence type="ECO:0000313" key="4">
    <source>
        <dbReference type="Proteomes" id="UP001458946"/>
    </source>
</evidence>
<sequence>MLSRFVGRRRQLAALANFYESGSSHLATVRGRRRVGKSRLLLRSLEEQERRSAYHQAAQLTPEANYARFHEDMRAALSSLVSTGTASDLEHAQNWRSLLLALGQAALELGRLSVVIDEFPYLSNSDSTLESVFQEALGRIEMLGQPLKLVLCGSSISQMEALLQHSSPLYGRSDLNLVLQPLDYLESAEFTPAWTPEQLVHARTVFGGMPRYLNLLDDRLSVGENYERLVLDPDGPLHEEPTRLLGAELSEPRTYASILMAVSQGKNKAGEIITAAGLHPSSLPKYLERLEELGLLARLRSVDASPAARNTRYVLSDPFLASWYRYVLPNLSALKVRGGAGGWDRIVAPVIDQAQAAAPGTFEDICRSWVTLHMDEFWTGEHGEVGSLLQSKRTEAAEIDVACELGRGQESRWLLGECKWQEQPVTETALGQLQSNASTLLGSQPVAWWLLFSRTGFSESLRERQNAHTRLVSLEELYLPEAGE</sequence>
<proteinExistence type="predicted"/>
<dbReference type="InterPro" id="IPR011579">
    <property type="entry name" value="ATPase_dom"/>
</dbReference>
<feature type="domain" description="ATPase" evidence="1">
    <location>
        <begin position="5"/>
        <end position="213"/>
    </location>
</feature>
<dbReference type="Pfam" id="PF03008">
    <property type="entry name" value="DUF234"/>
    <property type="match status" value="1"/>
</dbReference>
<evidence type="ECO:0000259" key="2">
    <source>
        <dbReference type="Pfam" id="PF03008"/>
    </source>
</evidence>
<dbReference type="EMBL" id="BAABRN010000077">
    <property type="protein sequence ID" value="GAA5503962.1"/>
    <property type="molecule type" value="Genomic_DNA"/>
</dbReference>
<organism evidence="3 4">
    <name type="scientific">Deinococcus xinjiangensis</name>
    <dbReference type="NCBI Taxonomy" id="457454"/>
    <lineage>
        <taxon>Bacteria</taxon>
        <taxon>Thermotogati</taxon>
        <taxon>Deinococcota</taxon>
        <taxon>Deinococci</taxon>
        <taxon>Deinococcales</taxon>
        <taxon>Deinococcaceae</taxon>
        <taxon>Deinococcus</taxon>
    </lineage>
</organism>
<dbReference type="PANTHER" id="PTHR34704">
    <property type="entry name" value="ATPASE"/>
    <property type="match status" value="1"/>
</dbReference>
<dbReference type="Pfam" id="PF01637">
    <property type="entry name" value="ATPase_2"/>
    <property type="match status" value="1"/>
</dbReference>
<accession>A0ABP9VJW0</accession>
<dbReference type="PANTHER" id="PTHR34704:SF1">
    <property type="entry name" value="ATPASE"/>
    <property type="match status" value="1"/>
</dbReference>
<dbReference type="InterPro" id="IPR036390">
    <property type="entry name" value="WH_DNA-bd_sf"/>
</dbReference>
<dbReference type="RefSeq" id="WP_353543926.1">
    <property type="nucleotide sequence ID" value="NZ_BAABRN010000077.1"/>
</dbReference>
<comment type="caution">
    <text evidence="3">The sequence shown here is derived from an EMBL/GenBank/DDBJ whole genome shotgun (WGS) entry which is preliminary data.</text>
</comment>
<gene>
    <name evidence="3" type="ORF">Dxin01_03730</name>
</gene>
<feature type="domain" description="DUF234" evidence="2">
    <location>
        <begin position="323"/>
        <end position="422"/>
    </location>
</feature>
<name>A0ABP9VJW0_9DEIO</name>
<protein>
    <recommendedName>
        <fullName evidence="5">ATPase</fullName>
    </recommendedName>
</protein>
<dbReference type="SUPFAM" id="SSF46785">
    <property type="entry name" value="Winged helix' DNA-binding domain"/>
    <property type="match status" value="1"/>
</dbReference>
<evidence type="ECO:0000259" key="1">
    <source>
        <dbReference type="Pfam" id="PF01637"/>
    </source>
</evidence>
<dbReference type="Proteomes" id="UP001458946">
    <property type="component" value="Unassembled WGS sequence"/>
</dbReference>